<evidence type="ECO:0000259" key="2">
    <source>
        <dbReference type="Pfam" id="PF00561"/>
    </source>
</evidence>
<dbReference type="RefSeq" id="WP_087490235.1">
    <property type="nucleotide sequence ID" value="NZ_CP015579.1"/>
</dbReference>
<dbReference type="PANTHER" id="PTHR43194">
    <property type="entry name" value="HYDROLASE ALPHA/BETA FOLD FAMILY"/>
    <property type="match status" value="1"/>
</dbReference>
<sequence length="327" mass="36592">MTTQPLLFDEKVFIPTDSHGTQLQIRHRRLAQQTTFDASRTIIMMHGATYSSGSLFDIPLEGQSFMDYLALAGFDVWAMDARGYGGSSRPAAMNQPAGENPPAVGAKEASTDLATAIDYLLQHLALEQINLLGMSWGGSVTGYYTSQNNPLIRRLILIAPQWLTSRSPLDPGGELGAWRLIDIPAVKTRWLRSVPQDKQQTLIPEGGFELWAEKTLAEEPEQTLREQQKIKASNGPVQDTRDYWTKDSPLYDPADIRVPLLLLHGEWDADIPVPLAQSWFLRATHSPEKTWIEIGEATHMMVLEKNRHQVYAETVRFLTQSGPETAL</sequence>
<reference evidence="5 6" key="1">
    <citation type="submission" date="2016-05" db="EMBL/GenBank/DDBJ databases">
        <title>Complete genome sequence of two 2,5-diketo-D-glunonic acid producing strain Tatumella citrea.</title>
        <authorList>
            <person name="Duan C."/>
            <person name="Yang J."/>
            <person name="Yang S."/>
        </authorList>
    </citation>
    <scope>NUCLEOTIDE SEQUENCE [LARGE SCALE GENOMIC DNA]</scope>
    <source>
        <strain evidence="4 5">ATCC 39140</strain>
        <strain evidence="3 6">DSM 13699</strain>
    </source>
</reference>
<evidence type="ECO:0000313" key="6">
    <source>
        <dbReference type="Proteomes" id="UP000195814"/>
    </source>
</evidence>
<keyword evidence="5" id="KW-1185">Reference proteome</keyword>
<dbReference type="InterPro" id="IPR050228">
    <property type="entry name" value="Carboxylesterase_BioH"/>
</dbReference>
<dbReference type="InterPro" id="IPR029058">
    <property type="entry name" value="AB_hydrolase_fold"/>
</dbReference>
<dbReference type="OrthoDB" id="9780134at2"/>
<accession>A0A1Y0LQW3</accession>
<feature type="region of interest" description="Disordered" evidence="1">
    <location>
        <begin position="88"/>
        <end position="107"/>
    </location>
</feature>
<dbReference type="AlphaFoldDB" id="A0A1Y0LQW3"/>
<organism evidence="3 6">
    <name type="scientific">Tatumella citrea</name>
    <name type="common">Pantoea citrea</name>
    <dbReference type="NCBI Taxonomy" id="53336"/>
    <lineage>
        <taxon>Bacteria</taxon>
        <taxon>Pseudomonadati</taxon>
        <taxon>Pseudomonadota</taxon>
        <taxon>Gammaproteobacteria</taxon>
        <taxon>Enterobacterales</taxon>
        <taxon>Erwiniaceae</taxon>
        <taxon>Tatumella</taxon>
    </lineage>
</organism>
<dbReference type="EMBL" id="CP015581">
    <property type="protein sequence ID" value="ARU99938.1"/>
    <property type="molecule type" value="Genomic_DNA"/>
</dbReference>
<dbReference type="InterPro" id="IPR000073">
    <property type="entry name" value="AB_hydrolase_1"/>
</dbReference>
<evidence type="ECO:0000313" key="3">
    <source>
        <dbReference type="EMBL" id="ARU95898.1"/>
    </source>
</evidence>
<evidence type="ECO:0000313" key="5">
    <source>
        <dbReference type="Proteomes" id="UP000195729"/>
    </source>
</evidence>
<dbReference type="Pfam" id="PF00561">
    <property type="entry name" value="Abhydrolase_1"/>
    <property type="match status" value="1"/>
</dbReference>
<gene>
    <name evidence="3" type="ORF">A7K98_20610</name>
    <name evidence="4" type="ORF">A7K99_20595</name>
</gene>
<dbReference type="Proteomes" id="UP000195729">
    <property type="component" value="Chromosome"/>
</dbReference>
<dbReference type="EMBL" id="CP015579">
    <property type="protein sequence ID" value="ARU95898.1"/>
    <property type="molecule type" value="Genomic_DNA"/>
</dbReference>
<name>A0A1Y0LQW3_TATCI</name>
<dbReference type="GO" id="GO:0016787">
    <property type="term" value="F:hydrolase activity"/>
    <property type="evidence" value="ECO:0007669"/>
    <property type="project" value="UniProtKB-KW"/>
</dbReference>
<evidence type="ECO:0000313" key="4">
    <source>
        <dbReference type="EMBL" id="ARU99938.1"/>
    </source>
</evidence>
<proteinExistence type="predicted"/>
<dbReference type="KEGG" id="tci:A7K98_20610"/>
<feature type="domain" description="AB hydrolase-1" evidence="2">
    <location>
        <begin position="41"/>
        <end position="305"/>
    </location>
</feature>
<dbReference type="SUPFAM" id="SSF53474">
    <property type="entry name" value="alpha/beta-Hydrolases"/>
    <property type="match status" value="1"/>
</dbReference>
<dbReference type="PANTHER" id="PTHR43194:SF2">
    <property type="entry name" value="PEROXISOMAL MEMBRANE PROTEIN LPX1"/>
    <property type="match status" value="1"/>
</dbReference>
<dbReference type="Gene3D" id="3.40.50.1820">
    <property type="entry name" value="alpha/beta hydrolase"/>
    <property type="match status" value="1"/>
</dbReference>
<protein>
    <submittedName>
        <fullName evidence="3">Alpha/beta hydrolase</fullName>
    </submittedName>
</protein>
<evidence type="ECO:0000256" key="1">
    <source>
        <dbReference type="SAM" id="MobiDB-lite"/>
    </source>
</evidence>
<keyword evidence="3" id="KW-0378">Hydrolase</keyword>
<dbReference type="Proteomes" id="UP000195814">
    <property type="component" value="Chromosome"/>
</dbReference>